<dbReference type="InterPro" id="IPR027417">
    <property type="entry name" value="P-loop_NTPase"/>
</dbReference>
<name>A0A8A4TG29_SULCO</name>
<dbReference type="Pfam" id="PF01695">
    <property type="entry name" value="IstB_IS21"/>
    <property type="match status" value="1"/>
</dbReference>
<dbReference type="PANTHER" id="PTHR30050:SF4">
    <property type="entry name" value="ATP-BINDING PROTEIN RV3427C IN INSERTION SEQUENCE-RELATED"/>
    <property type="match status" value="1"/>
</dbReference>
<dbReference type="InterPro" id="IPR047661">
    <property type="entry name" value="IstB"/>
</dbReference>
<dbReference type="RefSeq" id="WP_237378246.1">
    <property type="nucleotide sequence ID" value="NZ_CP071793.1"/>
</dbReference>
<dbReference type="EMBL" id="CP071793">
    <property type="protein sequence ID" value="QTD48593.1"/>
    <property type="molecule type" value="Genomic_DNA"/>
</dbReference>
<dbReference type="InterPro" id="IPR002611">
    <property type="entry name" value="IstB_ATP-bd"/>
</dbReference>
<dbReference type="GO" id="GO:0006260">
    <property type="term" value="P:DNA replication"/>
    <property type="evidence" value="ECO:0007669"/>
    <property type="project" value="TreeGrafter"/>
</dbReference>
<keyword evidence="1" id="KW-0547">Nucleotide-binding</keyword>
<reference evidence="4" key="1">
    <citation type="submission" date="2021-03" db="EMBL/GenBank/DDBJ databases">
        <title>Acanthopleuribacteraceae sp. M133.</title>
        <authorList>
            <person name="Wang G."/>
        </authorList>
    </citation>
    <scope>NUCLEOTIDE SEQUENCE</scope>
    <source>
        <strain evidence="4">M133</strain>
    </source>
</reference>
<dbReference type="InterPro" id="IPR028350">
    <property type="entry name" value="DNAC/IstB-like"/>
</dbReference>
<evidence type="ECO:0000313" key="4">
    <source>
        <dbReference type="EMBL" id="QTD48593.1"/>
    </source>
</evidence>
<dbReference type="NCBIfam" id="NF038214">
    <property type="entry name" value="IS21_help_AAA"/>
    <property type="match status" value="1"/>
</dbReference>
<dbReference type="Proteomes" id="UP000663929">
    <property type="component" value="Chromosome"/>
</dbReference>
<dbReference type="AlphaFoldDB" id="A0A8A4TG29"/>
<gene>
    <name evidence="4" type="primary">istB</name>
    <name evidence="4" type="ORF">J3U87_23685</name>
</gene>
<dbReference type="CDD" id="cd00009">
    <property type="entry name" value="AAA"/>
    <property type="match status" value="1"/>
</dbReference>
<evidence type="ECO:0000256" key="2">
    <source>
        <dbReference type="ARBA" id="ARBA00022840"/>
    </source>
</evidence>
<evidence type="ECO:0000259" key="3">
    <source>
        <dbReference type="Pfam" id="PF01695"/>
    </source>
</evidence>
<keyword evidence="2" id="KW-0067">ATP-binding</keyword>
<sequence length="255" mass="29434">MRLKLKTILDDLKFRGMAEVLDRELDRAQVEGLAQEDVLYHLLSEESRYRAERTMAYRIRQAKLPREWALESFPFDQQPGVDRARIYSLATLDFIKRAQNVVFIGTPGEGKTGLATGLARKALLDGYRVRFYNAQDMLDDLFASLVDRSTSRILKSMASFDLLIIDELGYLSLKPEQVNAFFKLTEMRYGNKATIITTNLDYEEWYQLFKCKPLVDALLDRLRHHCITIKMDGPSLRTPQHSHRIGSAEKGEDHD</sequence>
<dbReference type="KEGG" id="scor:J3U87_23685"/>
<dbReference type="PIRSF" id="PIRSF003073">
    <property type="entry name" value="DNAC_TnpB_IstB"/>
    <property type="match status" value="1"/>
</dbReference>
<organism evidence="4 5">
    <name type="scientific">Sulfidibacter corallicola</name>
    <dbReference type="NCBI Taxonomy" id="2818388"/>
    <lineage>
        <taxon>Bacteria</taxon>
        <taxon>Pseudomonadati</taxon>
        <taxon>Acidobacteriota</taxon>
        <taxon>Holophagae</taxon>
        <taxon>Acanthopleuribacterales</taxon>
        <taxon>Acanthopleuribacteraceae</taxon>
        <taxon>Sulfidibacter</taxon>
    </lineage>
</organism>
<protein>
    <submittedName>
        <fullName evidence="4">IS21-like element helper ATPase IstB</fullName>
    </submittedName>
</protein>
<evidence type="ECO:0000256" key="1">
    <source>
        <dbReference type="ARBA" id="ARBA00022741"/>
    </source>
</evidence>
<feature type="domain" description="IstB-like ATP-binding" evidence="3">
    <location>
        <begin position="8"/>
        <end position="242"/>
    </location>
</feature>
<accession>A0A8A4TG29</accession>
<evidence type="ECO:0000313" key="5">
    <source>
        <dbReference type="Proteomes" id="UP000663929"/>
    </source>
</evidence>
<dbReference type="GO" id="GO:0005524">
    <property type="term" value="F:ATP binding"/>
    <property type="evidence" value="ECO:0007669"/>
    <property type="project" value="UniProtKB-KW"/>
</dbReference>
<keyword evidence="5" id="KW-1185">Reference proteome</keyword>
<dbReference type="Gene3D" id="3.40.50.300">
    <property type="entry name" value="P-loop containing nucleotide triphosphate hydrolases"/>
    <property type="match status" value="1"/>
</dbReference>
<proteinExistence type="predicted"/>
<dbReference type="SUPFAM" id="SSF52540">
    <property type="entry name" value="P-loop containing nucleoside triphosphate hydrolases"/>
    <property type="match status" value="1"/>
</dbReference>
<dbReference type="PANTHER" id="PTHR30050">
    <property type="entry name" value="CHROMOSOMAL REPLICATION INITIATOR PROTEIN DNAA"/>
    <property type="match status" value="1"/>
</dbReference>